<sequence length="118" mass="13616">MKEAVISVMIVGAFIVASYYLHKYMRNIKSIIWFLSLILMYIVLLYGYLEIINKIHQYLRDRGIYIEFGHASILLLELGVICLFFALINIVWAAVSRYRNLQNKNTSPNRVDGPTSVG</sequence>
<evidence type="ECO:0000313" key="2">
    <source>
        <dbReference type="EMBL" id="RDC66172.1"/>
    </source>
</evidence>
<feature type="transmembrane region" description="Helical" evidence="1">
    <location>
        <begin position="6"/>
        <end position="22"/>
    </location>
</feature>
<protein>
    <submittedName>
        <fullName evidence="2">Uncharacterized protein</fullName>
    </submittedName>
</protein>
<evidence type="ECO:0000256" key="1">
    <source>
        <dbReference type="SAM" id="Phobius"/>
    </source>
</evidence>
<accession>A0A369QPB3</accession>
<dbReference type="Proteomes" id="UP000253919">
    <property type="component" value="Unassembled WGS sequence"/>
</dbReference>
<dbReference type="AlphaFoldDB" id="A0A369QPB3"/>
<keyword evidence="1" id="KW-0472">Membrane</keyword>
<evidence type="ECO:0000313" key="3">
    <source>
        <dbReference type="Proteomes" id="UP000253919"/>
    </source>
</evidence>
<comment type="caution">
    <text evidence="2">The sequence shown here is derived from an EMBL/GenBank/DDBJ whole genome shotgun (WGS) entry which is preliminary data.</text>
</comment>
<dbReference type="EMBL" id="QASA01000001">
    <property type="protein sequence ID" value="RDC66172.1"/>
    <property type="molecule type" value="Genomic_DNA"/>
</dbReference>
<proteinExistence type="predicted"/>
<organism evidence="2 3">
    <name type="scientific">Adhaeribacter pallidiroseus</name>
    <dbReference type="NCBI Taxonomy" id="2072847"/>
    <lineage>
        <taxon>Bacteria</taxon>
        <taxon>Pseudomonadati</taxon>
        <taxon>Bacteroidota</taxon>
        <taxon>Cytophagia</taxon>
        <taxon>Cytophagales</taxon>
        <taxon>Hymenobacteraceae</taxon>
        <taxon>Adhaeribacter</taxon>
    </lineage>
</organism>
<feature type="transmembrane region" description="Helical" evidence="1">
    <location>
        <begin position="31"/>
        <end position="49"/>
    </location>
</feature>
<keyword evidence="3" id="KW-1185">Reference proteome</keyword>
<reference evidence="2 3" key="1">
    <citation type="submission" date="2018-04" db="EMBL/GenBank/DDBJ databases">
        <title>Adhaeribacter sp. HMF7616 genome sequencing and assembly.</title>
        <authorList>
            <person name="Kang H."/>
            <person name="Kang J."/>
            <person name="Cha I."/>
            <person name="Kim H."/>
            <person name="Joh K."/>
        </authorList>
    </citation>
    <scope>NUCLEOTIDE SEQUENCE [LARGE SCALE GENOMIC DNA]</scope>
    <source>
        <strain evidence="2 3">HMF7616</strain>
    </source>
</reference>
<keyword evidence="1" id="KW-1133">Transmembrane helix</keyword>
<keyword evidence="1" id="KW-0812">Transmembrane</keyword>
<gene>
    <name evidence="2" type="ORF">AHMF7616_04803</name>
</gene>
<feature type="transmembrane region" description="Helical" evidence="1">
    <location>
        <begin position="69"/>
        <end position="95"/>
    </location>
</feature>
<name>A0A369QPB3_9BACT</name>